<dbReference type="PROSITE" id="PS51819">
    <property type="entry name" value="VOC"/>
    <property type="match status" value="1"/>
</dbReference>
<keyword evidence="4" id="KW-1185">Reference proteome</keyword>
<dbReference type="Proteomes" id="UP001217838">
    <property type="component" value="Unassembled WGS sequence"/>
</dbReference>
<reference evidence="3 4" key="1">
    <citation type="submission" date="2022-11" db="EMBL/GenBank/DDBJ databases">
        <title>Minimal conservation of predation-associated metabolite biosynthetic gene clusters underscores biosynthetic potential of Myxococcota including descriptions for ten novel species: Archangium lansinium sp. nov., Myxococcus landrumus sp. nov., Nannocystis bai.</title>
        <authorList>
            <person name="Ahearne A."/>
            <person name="Stevens C."/>
            <person name="Dowd S."/>
        </authorList>
    </citation>
    <scope>NUCLEOTIDE SEQUENCE [LARGE SCALE GENOMIC DNA]</scope>
    <source>
        <strain evidence="3 4">NCELM</strain>
    </source>
</reference>
<evidence type="ECO:0000313" key="4">
    <source>
        <dbReference type="Proteomes" id="UP001217838"/>
    </source>
</evidence>
<dbReference type="CDD" id="cd06587">
    <property type="entry name" value="VOC"/>
    <property type="match status" value="1"/>
</dbReference>
<name>A0ABT5BAG5_9BACT</name>
<dbReference type="EMBL" id="JAQNDN010000013">
    <property type="protein sequence ID" value="MDC0670615.1"/>
    <property type="molecule type" value="Genomic_DNA"/>
</dbReference>
<dbReference type="InterPro" id="IPR037523">
    <property type="entry name" value="VOC_core"/>
</dbReference>
<dbReference type="Pfam" id="PF00903">
    <property type="entry name" value="Glyoxalase"/>
    <property type="match status" value="1"/>
</dbReference>
<sequence>MTHTAPAVEGFAHITLPIHDLEVAERFYVELLGAKLVRKFDRETFLRYRPDRAHEADADNSPQHLAVQFGNAVELHLFLQKGRSRPVPAPHPHLAMGVNPRDLDTCIARLKHANVKIDGPRRLGPPGHASVYFADPFGNVLEFVTMGYRGPVNDGPPDVSVL</sequence>
<protein>
    <submittedName>
        <fullName evidence="3">VOC family protein</fullName>
    </submittedName>
</protein>
<dbReference type="Gene3D" id="3.10.180.10">
    <property type="entry name" value="2,3-Dihydroxybiphenyl 1,2-Dioxygenase, domain 1"/>
    <property type="match status" value="1"/>
</dbReference>
<dbReference type="InterPro" id="IPR029068">
    <property type="entry name" value="Glyas_Bleomycin-R_OHBP_Dase"/>
</dbReference>
<dbReference type="PANTHER" id="PTHR36113">
    <property type="entry name" value="LYASE, PUTATIVE-RELATED-RELATED"/>
    <property type="match status" value="1"/>
</dbReference>
<evidence type="ECO:0000313" key="3">
    <source>
        <dbReference type="EMBL" id="MDC0670615.1"/>
    </source>
</evidence>
<dbReference type="RefSeq" id="WP_272000435.1">
    <property type="nucleotide sequence ID" value="NZ_JAQNDN010000013.1"/>
</dbReference>
<keyword evidence="1" id="KW-0479">Metal-binding</keyword>
<dbReference type="PANTHER" id="PTHR36113:SF6">
    <property type="entry name" value="FOSFOMYCIN RESISTANCE PROTEIN FOSX"/>
    <property type="match status" value="1"/>
</dbReference>
<feature type="domain" description="VOC" evidence="2">
    <location>
        <begin position="10"/>
        <end position="146"/>
    </location>
</feature>
<evidence type="ECO:0000259" key="2">
    <source>
        <dbReference type="PROSITE" id="PS51819"/>
    </source>
</evidence>
<proteinExistence type="predicted"/>
<evidence type="ECO:0000256" key="1">
    <source>
        <dbReference type="ARBA" id="ARBA00022723"/>
    </source>
</evidence>
<dbReference type="InterPro" id="IPR004360">
    <property type="entry name" value="Glyas_Fos-R_dOase_dom"/>
</dbReference>
<accession>A0ABT5BAG5</accession>
<dbReference type="InterPro" id="IPR051332">
    <property type="entry name" value="Fosfomycin_Res_Enzymes"/>
</dbReference>
<organism evidence="3 4">
    <name type="scientific">Nannocystis radixulma</name>
    <dbReference type="NCBI Taxonomy" id="2995305"/>
    <lineage>
        <taxon>Bacteria</taxon>
        <taxon>Pseudomonadati</taxon>
        <taxon>Myxococcota</taxon>
        <taxon>Polyangia</taxon>
        <taxon>Nannocystales</taxon>
        <taxon>Nannocystaceae</taxon>
        <taxon>Nannocystis</taxon>
    </lineage>
</organism>
<dbReference type="SUPFAM" id="SSF54593">
    <property type="entry name" value="Glyoxalase/Bleomycin resistance protein/Dihydroxybiphenyl dioxygenase"/>
    <property type="match status" value="1"/>
</dbReference>
<comment type="caution">
    <text evidence="3">The sequence shown here is derived from an EMBL/GenBank/DDBJ whole genome shotgun (WGS) entry which is preliminary data.</text>
</comment>
<gene>
    <name evidence="3" type="ORF">POL58_22860</name>
</gene>